<proteinExistence type="predicted"/>
<name>A0A915IX28_ROMCU</name>
<reference evidence="2" key="1">
    <citation type="submission" date="2022-11" db="UniProtKB">
        <authorList>
            <consortium name="WormBaseParasite"/>
        </authorList>
    </citation>
    <scope>IDENTIFICATION</scope>
</reference>
<dbReference type="Proteomes" id="UP000887565">
    <property type="component" value="Unplaced"/>
</dbReference>
<protein>
    <submittedName>
        <fullName evidence="2">Uncharacterized protein</fullName>
    </submittedName>
</protein>
<organism evidence="1 2">
    <name type="scientific">Romanomermis culicivorax</name>
    <name type="common">Nematode worm</name>
    <dbReference type="NCBI Taxonomy" id="13658"/>
    <lineage>
        <taxon>Eukaryota</taxon>
        <taxon>Metazoa</taxon>
        <taxon>Ecdysozoa</taxon>
        <taxon>Nematoda</taxon>
        <taxon>Enoplea</taxon>
        <taxon>Dorylaimia</taxon>
        <taxon>Mermithida</taxon>
        <taxon>Mermithoidea</taxon>
        <taxon>Mermithidae</taxon>
        <taxon>Romanomermis</taxon>
    </lineage>
</organism>
<evidence type="ECO:0000313" key="1">
    <source>
        <dbReference type="Proteomes" id="UP000887565"/>
    </source>
</evidence>
<keyword evidence="1" id="KW-1185">Reference proteome</keyword>
<accession>A0A915IX28</accession>
<sequence length="144" mass="16166">MLRMMQGHEFFDRGMLTVLLVLTEGTTGYFWNPRQMPADNKTPSRNFDNFRNHRVLGEDNSKKIKVVVLQQALTSRSLKVVVRINKGGVMDDNLEAGKWLVSKPESRKSNDELTGVSSPSTDVAKGSPSLTRAIMVIKRVADIF</sequence>
<dbReference type="WBParaSite" id="nRc.2.0.1.t18383-RA">
    <property type="protein sequence ID" value="nRc.2.0.1.t18383-RA"/>
    <property type="gene ID" value="nRc.2.0.1.g18383"/>
</dbReference>
<evidence type="ECO:0000313" key="2">
    <source>
        <dbReference type="WBParaSite" id="nRc.2.0.1.t18383-RA"/>
    </source>
</evidence>
<dbReference type="AlphaFoldDB" id="A0A915IX28"/>